<dbReference type="Proteomes" id="UP000019805">
    <property type="component" value="Chromosome"/>
</dbReference>
<dbReference type="KEGG" id="cdn:BN940_00971"/>
<accession>W8X1B9</accession>
<dbReference type="KEGG" id="cdn:BN940_10196"/>
<evidence type="ECO:0000313" key="2">
    <source>
        <dbReference type="EMBL" id="CDM24499.1"/>
    </source>
</evidence>
<dbReference type="EMBL" id="HG916765">
    <property type="protein sequence ID" value="CDM24499.1"/>
    <property type="molecule type" value="Genomic_DNA"/>
</dbReference>
<organism evidence="1 5">
    <name type="scientific">Castellaniella defragrans (strain DSM 12143 / CCUG 39792 / 65Phen)</name>
    <name type="common">Alcaligenes defragrans</name>
    <dbReference type="NCBI Taxonomy" id="1437824"/>
    <lineage>
        <taxon>Bacteria</taxon>
        <taxon>Pseudomonadati</taxon>
        <taxon>Pseudomonadota</taxon>
        <taxon>Betaproteobacteria</taxon>
        <taxon>Burkholderiales</taxon>
        <taxon>Alcaligenaceae</taxon>
        <taxon>Castellaniella</taxon>
    </lineage>
</organism>
<proteinExistence type="predicted"/>
<evidence type="ECO:0000313" key="1">
    <source>
        <dbReference type="EMBL" id="CDM22671.1"/>
    </source>
</evidence>
<protein>
    <submittedName>
        <fullName evidence="1">Uncharacterized protein</fullName>
    </submittedName>
</protein>
<reference evidence="1 5" key="1">
    <citation type="journal article" date="2014" name="BMC Microbiol.">
        <title>The oxygen-independent metabolism of cyclic monoterpenes in Castellaniella defragrans 65Phen.</title>
        <authorList>
            <person name="Petasch J."/>
            <person name="Disch E.M."/>
            <person name="Markert S."/>
            <person name="Becher D."/>
            <person name="Schweder T."/>
            <person name="Huttel B."/>
            <person name="Reinhardt R."/>
            <person name="Harder J."/>
        </authorList>
    </citation>
    <scope>NUCLEOTIDE SEQUENCE [LARGE SCALE GENOMIC DNA]</scope>
    <source>
        <strain evidence="1">65Phen</strain>
    </source>
</reference>
<evidence type="ECO:0000313" key="4">
    <source>
        <dbReference type="EMBL" id="CDM25233.1"/>
    </source>
</evidence>
<gene>
    <name evidence="1" type="ORF">BN940_00971</name>
    <name evidence="2" type="ORF">BN940_10196</name>
    <name evidence="3" type="ORF">BN940_10596</name>
    <name evidence="4" type="ORF">BN940_13941</name>
</gene>
<dbReference type="AlphaFoldDB" id="W8X1B9"/>
<name>W8X1B9_CASD6</name>
<dbReference type="EMBL" id="HG916765">
    <property type="protein sequence ID" value="CDM24579.1"/>
    <property type="molecule type" value="Genomic_DNA"/>
</dbReference>
<dbReference type="KEGG" id="cdn:BN940_10596"/>
<dbReference type="HOGENOM" id="CLU_3213996_0_0_4"/>
<dbReference type="KEGG" id="cdn:BN940_13941"/>
<keyword evidence="5" id="KW-1185">Reference proteome</keyword>
<sequence length="44" mass="4749">MDAGSVPVNRYILSLGCDLRLELPGLPSPQWLAQVSQALQGQAR</sequence>
<evidence type="ECO:0000313" key="3">
    <source>
        <dbReference type="EMBL" id="CDM24579.1"/>
    </source>
</evidence>
<dbReference type="EMBL" id="HG916765">
    <property type="protein sequence ID" value="CDM22671.1"/>
    <property type="molecule type" value="Genomic_DNA"/>
</dbReference>
<evidence type="ECO:0000313" key="5">
    <source>
        <dbReference type="Proteomes" id="UP000019805"/>
    </source>
</evidence>
<dbReference type="EMBL" id="HG916765">
    <property type="protein sequence ID" value="CDM25233.1"/>
    <property type="molecule type" value="Genomic_DNA"/>
</dbReference>